<gene>
    <name evidence="2" type="ORF">Cvel_8292</name>
</gene>
<feature type="compositionally biased region" description="Basic and acidic residues" evidence="1">
    <location>
        <begin position="165"/>
        <end position="175"/>
    </location>
</feature>
<evidence type="ECO:0000256" key="1">
    <source>
        <dbReference type="SAM" id="MobiDB-lite"/>
    </source>
</evidence>
<name>A0A0G4HSS2_9ALVE</name>
<sequence length="247" mass="27352">MSVRSVCGTGQLQGVSLLSRACDEIERLREVVKGLSEVGEGKREMIVAESLQRFSLEGKEGDLQQETASAQKENEGGVEGSLERDSLEYNEKANGKGGTVKLREGAFASSSSSSSSSSRYRRLEKELSVVEALLMLQNAKEEQQPHKERYHGGAMRQRGHQRASVRKEGGDRDGDGETLLRLQQSLELIRNSALLIRADVLHMNQALGDYKNRLSEAFQGAMTKQEASQEDAQRRLEQLMKGIEAIK</sequence>
<feature type="region of interest" description="Disordered" evidence="1">
    <location>
        <begin position="67"/>
        <end position="97"/>
    </location>
</feature>
<dbReference type="AlphaFoldDB" id="A0A0G4HSS2"/>
<feature type="region of interest" description="Disordered" evidence="1">
    <location>
        <begin position="140"/>
        <end position="176"/>
    </location>
</feature>
<accession>A0A0G4HSS2</accession>
<dbReference type="VEuPathDB" id="CryptoDB:Cvel_8292"/>
<dbReference type="EMBL" id="CDMZ01003716">
    <property type="protein sequence ID" value="CEM47341.1"/>
    <property type="molecule type" value="Genomic_DNA"/>
</dbReference>
<proteinExistence type="predicted"/>
<organism evidence="2">
    <name type="scientific">Chromera velia CCMP2878</name>
    <dbReference type="NCBI Taxonomy" id="1169474"/>
    <lineage>
        <taxon>Eukaryota</taxon>
        <taxon>Sar</taxon>
        <taxon>Alveolata</taxon>
        <taxon>Colpodellida</taxon>
        <taxon>Chromeraceae</taxon>
        <taxon>Chromera</taxon>
    </lineage>
</organism>
<evidence type="ECO:0000313" key="2">
    <source>
        <dbReference type="EMBL" id="CEM47341.1"/>
    </source>
</evidence>
<reference evidence="2" key="1">
    <citation type="submission" date="2014-11" db="EMBL/GenBank/DDBJ databases">
        <authorList>
            <person name="Otto D Thomas"/>
            <person name="Naeem Raeece"/>
        </authorList>
    </citation>
    <scope>NUCLEOTIDE SEQUENCE</scope>
</reference>
<protein>
    <submittedName>
        <fullName evidence="2">Uncharacterized protein</fullName>
    </submittedName>
</protein>
<feature type="compositionally biased region" description="Basic and acidic residues" evidence="1">
    <location>
        <begin position="81"/>
        <end position="94"/>
    </location>
</feature>
<feature type="compositionally biased region" description="Basic and acidic residues" evidence="1">
    <location>
        <begin position="140"/>
        <end position="151"/>
    </location>
</feature>